<dbReference type="Proteomes" id="UP000279968">
    <property type="component" value="Unassembled WGS sequence"/>
</dbReference>
<keyword evidence="4" id="KW-1185">Reference proteome</keyword>
<dbReference type="EMBL" id="RBAN01000001">
    <property type="protein sequence ID" value="RKN57480.1"/>
    <property type="molecule type" value="Genomic_DNA"/>
</dbReference>
<name>A0A3B0AAF2_9ACTN</name>
<organism evidence="3 4">
    <name type="scientific">Micromonospora costi</name>
    <dbReference type="NCBI Taxonomy" id="1530042"/>
    <lineage>
        <taxon>Bacteria</taxon>
        <taxon>Bacillati</taxon>
        <taxon>Actinomycetota</taxon>
        <taxon>Actinomycetes</taxon>
        <taxon>Micromonosporales</taxon>
        <taxon>Micromonosporaceae</taxon>
        <taxon>Micromonospora</taxon>
    </lineage>
</organism>
<dbReference type="Gene3D" id="6.10.250.1300">
    <property type="match status" value="1"/>
</dbReference>
<comment type="caution">
    <text evidence="3">The sequence shown here is derived from an EMBL/GenBank/DDBJ whole genome shotgun (WGS) entry which is preliminary data.</text>
</comment>
<dbReference type="InterPro" id="IPR031928">
    <property type="entry name" value="RsdA_SigD-bd"/>
</dbReference>
<evidence type="ECO:0000259" key="2">
    <source>
        <dbReference type="Pfam" id="PF16751"/>
    </source>
</evidence>
<sequence length="274" mass="27323">MTEQARDGGEELDLATIARDDELLDALGRGDPAPDGDDVAAMLAAWRTDVDDDGEQRLIRAAADVGPPVPVTGQAPAGRGALRLAAAVVALLAIATGLGVGSRHASPSSPLWSLTRVLYPEHAQVRDVEATLTRARAALADGRLDEARDLAARARRDLAGVDDAAIAARLRADLDALDRDLAAAVPVVPPPAAPTGGAAPASPAPSGSTTAPAPGDTGGAPVPSPPRPAPSTSAPALPPILPLPSLPGLDGSGPPILPLPSLPGLPLPTAVTLG</sequence>
<feature type="domain" description="Anti-sigma-D factor RsdA sigma factor binding region" evidence="2">
    <location>
        <begin position="13"/>
        <end position="52"/>
    </location>
</feature>
<evidence type="ECO:0000313" key="4">
    <source>
        <dbReference type="Proteomes" id="UP000279968"/>
    </source>
</evidence>
<dbReference type="OrthoDB" id="3406063at2"/>
<evidence type="ECO:0000313" key="3">
    <source>
        <dbReference type="EMBL" id="RKN57480.1"/>
    </source>
</evidence>
<dbReference type="Pfam" id="PF16751">
    <property type="entry name" value="RsdA_SigD_bd"/>
    <property type="match status" value="1"/>
</dbReference>
<proteinExistence type="predicted"/>
<feature type="compositionally biased region" description="Pro residues" evidence="1">
    <location>
        <begin position="255"/>
        <end position="266"/>
    </location>
</feature>
<gene>
    <name evidence="3" type="ORF">D7193_02035</name>
</gene>
<feature type="compositionally biased region" description="Low complexity" evidence="1">
    <location>
        <begin position="194"/>
        <end position="214"/>
    </location>
</feature>
<reference evidence="3 4" key="1">
    <citation type="journal article" date="2015" name="Int. J. Syst. Evol. Microbiol.">
        <title>Micromonospora costi sp. nov., isolated from a leaf of Costus speciosus.</title>
        <authorList>
            <person name="Thawai C."/>
        </authorList>
    </citation>
    <scope>NUCLEOTIDE SEQUENCE [LARGE SCALE GENOMIC DNA]</scope>
    <source>
        <strain evidence="3 4">CS1-12</strain>
    </source>
</reference>
<dbReference type="AlphaFoldDB" id="A0A3B0AAF2"/>
<feature type="region of interest" description="Disordered" evidence="1">
    <location>
        <begin position="193"/>
        <end position="274"/>
    </location>
</feature>
<dbReference type="RefSeq" id="WP_120777670.1">
    <property type="nucleotide sequence ID" value="NZ_JBHLUP010000009.1"/>
</dbReference>
<feature type="compositionally biased region" description="Pro residues" evidence="1">
    <location>
        <begin position="236"/>
        <end position="245"/>
    </location>
</feature>
<accession>A0A3B0AAF2</accession>
<evidence type="ECO:0000256" key="1">
    <source>
        <dbReference type="SAM" id="MobiDB-lite"/>
    </source>
</evidence>
<protein>
    <recommendedName>
        <fullName evidence="2">Anti-sigma-D factor RsdA sigma factor binding region domain-containing protein</fullName>
    </recommendedName>
</protein>